<reference evidence="5" key="1">
    <citation type="submission" date="2020-11" db="EMBL/GenBank/DDBJ databases">
        <authorList>
            <person name="Tran Van P."/>
        </authorList>
    </citation>
    <scope>NUCLEOTIDE SEQUENCE</scope>
</reference>
<comment type="caution">
    <text evidence="2">Lacks conserved residue(s) required for the propagation of feature annotation.</text>
</comment>
<evidence type="ECO:0000313" key="6">
    <source>
        <dbReference type="Proteomes" id="UP000678499"/>
    </source>
</evidence>
<evidence type="ECO:0000256" key="1">
    <source>
        <dbReference type="ARBA" id="ARBA00023157"/>
    </source>
</evidence>
<accession>A0A7R9C4Q0</accession>
<keyword evidence="3" id="KW-0732">Signal</keyword>
<name>A0A7R9C4Q0_9CRUS</name>
<dbReference type="PROSITE" id="PS01180">
    <property type="entry name" value="CUB"/>
    <property type="match status" value="1"/>
</dbReference>
<dbReference type="EMBL" id="OA898099">
    <property type="protein sequence ID" value="CAD7285532.1"/>
    <property type="molecule type" value="Genomic_DNA"/>
</dbReference>
<protein>
    <recommendedName>
        <fullName evidence="4">CUB domain-containing protein</fullName>
    </recommendedName>
</protein>
<organism evidence="5">
    <name type="scientific">Notodromas monacha</name>
    <dbReference type="NCBI Taxonomy" id="399045"/>
    <lineage>
        <taxon>Eukaryota</taxon>
        <taxon>Metazoa</taxon>
        <taxon>Ecdysozoa</taxon>
        <taxon>Arthropoda</taxon>
        <taxon>Crustacea</taxon>
        <taxon>Oligostraca</taxon>
        <taxon>Ostracoda</taxon>
        <taxon>Podocopa</taxon>
        <taxon>Podocopida</taxon>
        <taxon>Cypridocopina</taxon>
        <taxon>Cypridoidea</taxon>
        <taxon>Cyprididae</taxon>
        <taxon>Notodromas</taxon>
    </lineage>
</organism>
<proteinExistence type="predicted"/>
<dbReference type="EMBL" id="CAJPEX010016062">
    <property type="protein sequence ID" value="CAG0925684.1"/>
    <property type="molecule type" value="Genomic_DNA"/>
</dbReference>
<keyword evidence="6" id="KW-1185">Reference proteome</keyword>
<gene>
    <name evidence="5" type="ORF">NMOB1V02_LOCUS13134</name>
</gene>
<dbReference type="AlphaFoldDB" id="A0A7R9C4Q0"/>
<dbReference type="Proteomes" id="UP000678499">
    <property type="component" value="Unassembled WGS sequence"/>
</dbReference>
<feature type="domain" description="CUB" evidence="4">
    <location>
        <begin position="39"/>
        <end position="120"/>
    </location>
</feature>
<evidence type="ECO:0000256" key="3">
    <source>
        <dbReference type="SAM" id="SignalP"/>
    </source>
</evidence>
<feature type="chain" id="PRO_5036403173" description="CUB domain-containing protein" evidence="3">
    <location>
        <begin position="19"/>
        <end position="120"/>
    </location>
</feature>
<evidence type="ECO:0000259" key="4">
    <source>
        <dbReference type="PROSITE" id="PS01180"/>
    </source>
</evidence>
<feature type="signal peptide" evidence="3">
    <location>
        <begin position="1"/>
        <end position="18"/>
    </location>
</feature>
<evidence type="ECO:0000256" key="2">
    <source>
        <dbReference type="PROSITE-ProRule" id="PRU00059"/>
    </source>
</evidence>
<sequence>MFVKVFLVACFVSASVHATPVLKKVDQTSSKPPSVKNICGGIDVIELDSDTAHGFISSPGYPGTYPASIIDPEDCGSQVTVANNTIDSVLLGFLQLRLRPGDYLSIKQTFYNPPSERTEQ</sequence>
<dbReference type="InterPro" id="IPR000859">
    <property type="entry name" value="CUB_dom"/>
</dbReference>
<keyword evidence="1" id="KW-1015">Disulfide bond</keyword>
<evidence type="ECO:0000313" key="5">
    <source>
        <dbReference type="EMBL" id="CAD7285532.1"/>
    </source>
</evidence>